<evidence type="ECO:0000313" key="1">
    <source>
        <dbReference type="EMBL" id="TVT26199.1"/>
    </source>
</evidence>
<organism evidence="1 2">
    <name type="scientific">Amycolatopsis rhizosphaerae</name>
    <dbReference type="NCBI Taxonomy" id="2053003"/>
    <lineage>
        <taxon>Bacteria</taxon>
        <taxon>Bacillati</taxon>
        <taxon>Actinomycetota</taxon>
        <taxon>Actinomycetes</taxon>
        <taxon>Pseudonocardiales</taxon>
        <taxon>Pseudonocardiaceae</taxon>
        <taxon>Amycolatopsis</taxon>
    </lineage>
</organism>
<protein>
    <submittedName>
        <fullName evidence="1">Uncharacterized protein</fullName>
    </submittedName>
</protein>
<name>A0A558APL1_9PSEU</name>
<reference evidence="1 2" key="2">
    <citation type="submission" date="2019-08" db="EMBL/GenBank/DDBJ databases">
        <title>Amycolatopsis acidicola sp. nov., isolated from peat swamp forest soil.</title>
        <authorList>
            <person name="Srisuk N."/>
        </authorList>
    </citation>
    <scope>NUCLEOTIDE SEQUENCE [LARGE SCALE GENOMIC DNA]</scope>
    <source>
        <strain evidence="1 2">TBRC 6029</strain>
    </source>
</reference>
<dbReference type="RefSeq" id="WP_144592531.1">
    <property type="nucleotide sequence ID" value="NZ_VJWX01000506.1"/>
</dbReference>
<proteinExistence type="predicted"/>
<accession>A0A558APL1</accession>
<gene>
    <name evidence="1" type="ORF">FNH05_31735</name>
</gene>
<comment type="caution">
    <text evidence="1">The sequence shown here is derived from an EMBL/GenBank/DDBJ whole genome shotgun (WGS) entry which is preliminary data.</text>
</comment>
<reference evidence="1 2" key="1">
    <citation type="submission" date="2019-07" db="EMBL/GenBank/DDBJ databases">
        <authorList>
            <person name="Duangmal K."/>
            <person name="Teo W.F.A."/>
        </authorList>
    </citation>
    <scope>NUCLEOTIDE SEQUENCE [LARGE SCALE GENOMIC DNA]</scope>
    <source>
        <strain evidence="1 2">TBRC 6029</strain>
    </source>
</reference>
<dbReference type="Proteomes" id="UP000320011">
    <property type="component" value="Unassembled WGS sequence"/>
</dbReference>
<keyword evidence="2" id="KW-1185">Reference proteome</keyword>
<dbReference type="EMBL" id="VJWX01000506">
    <property type="protein sequence ID" value="TVT26199.1"/>
    <property type="molecule type" value="Genomic_DNA"/>
</dbReference>
<evidence type="ECO:0000313" key="2">
    <source>
        <dbReference type="Proteomes" id="UP000320011"/>
    </source>
</evidence>
<dbReference type="OrthoDB" id="3693158at2"/>
<sequence>MLEELRTQLLEAAEDDWIYFAELLGMVREVTGSSDDLLTTAGQAAAQFVREGVIVPGTLTEADGFTPWPTSLTESAQRIETEVAAMLRDGVEPSLGDVCWFDLPKDTTST</sequence>
<dbReference type="AlphaFoldDB" id="A0A558APL1"/>